<feature type="signal peptide" evidence="1">
    <location>
        <begin position="1"/>
        <end position="25"/>
    </location>
</feature>
<feature type="chain" id="PRO_5022148322" evidence="1">
    <location>
        <begin position="26"/>
        <end position="163"/>
    </location>
</feature>
<accession>A0A543CJZ7</accession>
<proteinExistence type="predicted"/>
<evidence type="ECO:0000313" key="2">
    <source>
        <dbReference type="EMBL" id="TQL97423.1"/>
    </source>
</evidence>
<comment type="caution">
    <text evidence="2">The sequence shown here is derived from an EMBL/GenBank/DDBJ whole genome shotgun (WGS) entry which is preliminary data.</text>
</comment>
<dbReference type="RefSeq" id="WP_185792212.1">
    <property type="nucleotide sequence ID" value="NZ_VFOZ01000001.1"/>
</dbReference>
<keyword evidence="1" id="KW-0732">Signal</keyword>
<dbReference type="Proteomes" id="UP000316096">
    <property type="component" value="Unassembled WGS sequence"/>
</dbReference>
<sequence>MSTRLTIITGCAIAFFALTAGTAHAWTHDRKSSAPMRQQEVGALLQGAGLRWISSGHCTRRTNPHCTSFDGLRPSTLGGVLRLRDDSRCGLVISGGTERGHAGGQFSHRAGYKLDILPNRCLNRFVRHHYRRIHTRGDGSPLYRAPERSLFARERSHWDVTFM</sequence>
<organism evidence="2 3">
    <name type="scientific">Actinoallomurus bryophytorum</name>
    <dbReference type="NCBI Taxonomy" id="1490222"/>
    <lineage>
        <taxon>Bacteria</taxon>
        <taxon>Bacillati</taxon>
        <taxon>Actinomycetota</taxon>
        <taxon>Actinomycetes</taxon>
        <taxon>Streptosporangiales</taxon>
        <taxon>Thermomonosporaceae</taxon>
        <taxon>Actinoallomurus</taxon>
    </lineage>
</organism>
<reference evidence="2 3" key="1">
    <citation type="submission" date="2019-06" db="EMBL/GenBank/DDBJ databases">
        <title>Sequencing the genomes of 1000 actinobacteria strains.</title>
        <authorList>
            <person name="Klenk H.-P."/>
        </authorList>
    </citation>
    <scope>NUCLEOTIDE SEQUENCE [LARGE SCALE GENOMIC DNA]</scope>
    <source>
        <strain evidence="2 3">DSM 102200</strain>
    </source>
</reference>
<dbReference type="AlphaFoldDB" id="A0A543CJZ7"/>
<keyword evidence="3" id="KW-1185">Reference proteome</keyword>
<dbReference type="EMBL" id="VFOZ01000001">
    <property type="protein sequence ID" value="TQL97423.1"/>
    <property type="molecule type" value="Genomic_DNA"/>
</dbReference>
<evidence type="ECO:0000313" key="3">
    <source>
        <dbReference type="Proteomes" id="UP000316096"/>
    </source>
</evidence>
<protein>
    <submittedName>
        <fullName evidence="2">Uncharacterized protein</fullName>
    </submittedName>
</protein>
<name>A0A543CJZ7_9ACTN</name>
<gene>
    <name evidence="2" type="ORF">FB559_3008</name>
</gene>
<evidence type="ECO:0000256" key="1">
    <source>
        <dbReference type="SAM" id="SignalP"/>
    </source>
</evidence>